<dbReference type="Proteomes" id="UP000805193">
    <property type="component" value="Unassembled WGS sequence"/>
</dbReference>
<evidence type="ECO:0000313" key="2">
    <source>
        <dbReference type="Proteomes" id="UP000805193"/>
    </source>
</evidence>
<gene>
    <name evidence="1" type="ORF">HPB47_005515</name>
</gene>
<reference evidence="1 2" key="1">
    <citation type="journal article" date="2020" name="Cell">
        <title>Large-Scale Comparative Analyses of Tick Genomes Elucidate Their Genetic Diversity and Vector Capacities.</title>
        <authorList>
            <consortium name="Tick Genome and Microbiome Consortium (TIGMIC)"/>
            <person name="Jia N."/>
            <person name="Wang J."/>
            <person name="Shi W."/>
            <person name="Du L."/>
            <person name="Sun Y."/>
            <person name="Zhan W."/>
            <person name="Jiang J.F."/>
            <person name="Wang Q."/>
            <person name="Zhang B."/>
            <person name="Ji P."/>
            <person name="Bell-Sakyi L."/>
            <person name="Cui X.M."/>
            <person name="Yuan T.T."/>
            <person name="Jiang B.G."/>
            <person name="Yang W.F."/>
            <person name="Lam T.T."/>
            <person name="Chang Q.C."/>
            <person name="Ding S.J."/>
            <person name="Wang X.J."/>
            <person name="Zhu J.G."/>
            <person name="Ruan X.D."/>
            <person name="Zhao L."/>
            <person name="Wei J.T."/>
            <person name="Ye R.Z."/>
            <person name="Que T.C."/>
            <person name="Du C.H."/>
            <person name="Zhou Y.H."/>
            <person name="Cheng J.X."/>
            <person name="Dai P.F."/>
            <person name="Guo W.B."/>
            <person name="Han X.H."/>
            <person name="Huang E.J."/>
            <person name="Li L.F."/>
            <person name="Wei W."/>
            <person name="Gao Y.C."/>
            <person name="Liu J.Z."/>
            <person name="Shao H.Z."/>
            <person name="Wang X."/>
            <person name="Wang C.C."/>
            <person name="Yang T.C."/>
            <person name="Huo Q.B."/>
            <person name="Li W."/>
            <person name="Chen H.Y."/>
            <person name="Chen S.E."/>
            <person name="Zhou L.G."/>
            <person name="Ni X.B."/>
            <person name="Tian J.H."/>
            <person name="Sheng Y."/>
            <person name="Liu T."/>
            <person name="Pan Y.S."/>
            <person name="Xia L.Y."/>
            <person name="Li J."/>
            <person name="Zhao F."/>
            <person name="Cao W.C."/>
        </authorList>
    </citation>
    <scope>NUCLEOTIDE SEQUENCE [LARGE SCALE GENOMIC DNA]</scope>
    <source>
        <strain evidence="1">Iper-2018</strain>
    </source>
</reference>
<protein>
    <submittedName>
        <fullName evidence="1">Uncharacterized protein</fullName>
    </submittedName>
</protein>
<accession>A0AC60PCT9</accession>
<sequence length="528" mass="58929">MFFCWMVGGFSLATYFQSLLTSSLSSGNGWDADDTIDQLYPKLASGKVLPCVIRGTIMEHQLQSENKQGIIGAMAAAQQRSPNKNSTLSDTNGGCRDKVVRGSHVFLSLDFEECSLAMLGNMVTVGKETIYTLYMSTPVRKDFPLRAIYGRLVTRIFETHLQSDEMKDNKQRINHAKKRQATAERNLRHVLLYDDLRSIFVARKQAEDMDKNKQSELHNKKLARLMPLKPTLQNEKRAVFNCSSKELTDHHGPLIVLTTMALPHTKDATGDSAPLVVLTSTDALATREALPVAQQLAFPAERQASVPNDYYRRQAEPGPTGTPMRGVTFPDYELLATICTVAPPNDFPERCRFCGGPCHPRKFCPAAHRRCFSCQKQGHLDRVCESRPRCLRLDRGGPSNPPTVFEFGRRRRRKMRHPLAPWSRPRGGVAVQSPLGSESGVPGSPQQAEENSAEVEQQLRQWCSTPTEDETPSPLSLERDATPEPLEPGAAPLETSNTETDFMDSDEDTCPEADPLDESYRPNNSQLR</sequence>
<keyword evidence="2" id="KW-1185">Reference proteome</keyword>
<proteinExistence type="predicted"/>
<organism evidence="1 2">
    <name type="scientific">Ixodes persulcatus</name>
    <name type="common">Taiga tick</name>
    <dbReference type="NCBI Taxonomy" id="34615"/>
    <lineage>
        <taxon>Eukaryota</taxon>
        <taxon>Metazoa</taxon>
        <taxon>Ecdysozoa</taxon>
        <taxon>Arthropoda</taxon>
        <taxon>Chelicerata</taxon>
        <taxon>Arachnida</taxon>
        <taxon>Acari</taxon>
        <taxon>Parasitiformes</taxon>
        <taxon>Ixodida</taxon>
        <taxon>Ixodoidea</taxon>
        <taxon>Ixodidae</taxon>
        <taxon>Ixodinae</taxon>
        <taxon>Ixodes</taxon>
    </lineage>
</organism>
<name>A0AC60PCT9_IXOPE</name>
<evidence type="ECO:0000313" key="1">
    <source>
        <dbReference type="EMBL" id="KAG0417566.1"/>
    </source>
</evidence>
<comment type="caution">
    <text evidence="1">The sequence shown here is derived from an EMBL/GenBank/DDBJ whole genome shotgun (WGS) entry which is preliminary data.</text>
</comment>
<dbReference type="EMBL" id="JABSTQ010010828">
    <property type="protein sequence ID" value="KAG0417566.1"/>
    <property type="molecule type" value="Genomic_DNA"/>
</dbReference>